<dbReference type="CDD" id="cd05379">
    <property type="entry name" value="CAP_bacterial"/>
    <property type="match status" value="1"/>
</dbReference>
<reference evidence="2 3" key="2">
    <citation type="submission" date="2018-03" db="EMBL/GenBank/DDBJ databases">
        <title>The ancient ancestry and fast evolution of plastids.</title>
        <authorList>
            <person name="Moore K.R."/>
            <person name="Magnabosco C."/>
            <person name="Momper L."/>
            <person name="Gold D.A."/>
            <person name="Bosak T."/>
            <person name="Fournier G.P."/>
        </authorList>
    </citation>
    <scope>NUCLEOTIDE SEQUENCE [LARGE SCALE GENOMIC DNA]</scope>
    <source>
        <strain evidence="2 3">ULC007</strain>
    </source>
</reference>
<evidence type="ECO:0000313" key="3">
    <source>
        <dbReference type="Proteomes" id="UP000238634"/>
    </source>
</evidence>
<sequence>MLRPLLSGATIASLAIVGSLGSSLSARSHATLTKPTSAAPTASVNLIAQANSTTQSLEQAVYQKINQYRASKGLPALKLAASLTQQARQHSQNMSTGKTAFGHQGFEQRVKEIAKSVPYRGAAENVAYNMGYQDPVAQAVQGWLKSPGHLKNIQGNYGLTGIGVSRNARGEIYFTQIFIRK</sequence>
<dbReference type="InterPro" id="IPR014044">
    <property type="entry name" value="CAP_dom"/>
</dbReference>
<dbReference type="OrthoDB" id="68195at2"/>
<dbReference type="RefSeq" id="WP_073069103.1">
    <property type="nucleotide sequence ID" value="NZ_PVWG01000001.1"/>
</dbReference>
<evidence type="ECO:0000259" key="1">
    <source>
        <dbReference type="Pfam" id="PF00188"/>
    </source>
</evidence>
<dbReference type="InterPro" id="IPR035940">
    <property type="entry name" value="CAP_sf"/>
</dbReference>
<feature type="domain" description="SCP" evidence="1">
    <location>
        <begin position="63"/>
        <end position="178"/>
    </location>
</feature>
<dbReference type="AlphaFoldDB" id="A0A2T1DNP1"/>
<proteinExistence type="predicted"/>
<dbReference type="PANTHER" id="PTHR31157">
    <property type="entry name" value="SCP DOMAIN-CONTAINING PROTEIN"/>
    <property type="match status" value="1"/>
</dbReference>
<organism evidence="2 3">
    <name type="scientific">Phormidesmis priestleyi ULC007</name>
    <dbReference type="NCBI Taxonomy" id="1920490"/>
    <lineage>
        <taxon>Bacteria</taxon>
        <taxon>Bacillati</taxon>
        <taxon>Cyanobacteriota</taxon>
        <taxon>Cyanophyceae</taxon>
        <taxon>Leptolyngbyales</taxon>
        <taxon>Leptolyngbyaceae</taxon>
        <taxon>Phormidesmis</taxon>
    </lineage>
</organism>
<dbReference type="PANTHER" id="PTHR31157:SF1">
    <property type="entry name" value="SCP DOMAIN-CONTAINING PROTEIN"/>
    <property type="match status" value="1"/>
</dbReference>
<dbReference type="SUPFAM" id="SSF55797">
    <property type="entry name" value="PR-1-like"/>
    <property type="match status" value="1"/>
</dbReference>
<name>A0A2T1DNP1_9CYAN</name>
<protein>
    <submittedName>
        <fullName evidence="2">CAP domain-containing protein</fullName>
    </submittedName>
</protein>
<dbReference type="STRING" id="1920490.GCA_001895925_00817"/>
<dbReference type="Pfam" id="PF00188">
    <property type="entry name" value="CAP"/>
    <property type="match status" value="1"/>
</dbReference>
<reference evidence="2 3" key="1">
    <citation type="submission" date="2018-02" db="EMBL/GenBank/DDBJ databases">
        <authorList>
            <person name="Cohen D.B."/>
            <person name="Kent A.D."/>
        </authorList>
    </citation>
    <scope>NUCLEOTIDE SEQUENCE [LARGE SCALE GENOMIC DNA]</scope>
    <source>
        <strain evidence="2 3">ULC007</strain>
    </source>
</reference>
<gene>
    <name evidence="2" type="ORF">C7B65_01330</name>
</gene>
<accession>A0A2T1DNP1</accession>
<keyword evidence="3" id="KW-1185">Reference proteome</keyword>
<evidence type="ECO:0000313" key="2">
    <source>
        <dbReference type="EMBL" id="PSB22081.1"/>
    </source>
</evidence>
<comment type="caution">
    <text evidence="2">The sequence shown here is derived from an EMBL/GenBank/DDBJ whole genome shotgun (WGS) entry which is preliminary data.</text>
</comment>
<dbReference type="EMBL" id="PVWG01000001">
    <property type="protein sequence ID" value="PSB22081.1"/>
    <property type="molecule type" value="Genomic_DNA"/>
</dbReference>
<dbReference type="Gene3D" id="3.40.33.10">
    <property type="entry name" value="CAP"/>
    <property type="match status" value="1"/>
</dbReference>
<dbReference type="Proteomes" id="UP000238634">
    <property type="component" value="Unassembled WGS sequence"/>
</dbReference>